<evidence type="ECO:0000256" key="1">
    <source>
        <dbReference type="ARBA" id="ARBA00003531"/>
    </source>
</evidence>
<comment type="subcellular location">
    <subcellularLocation>
        <location evidence="2 13">Cytoplasm</location>
    </subcellularLocation>
</comment>
<dbReference type="SMART" id="SM00072">
    <property type="entry name" value="GuKc"/>
    <property type="match status" value="1"/>
</dbReference>
<evidence type="ECO:0000256" key="11">
    <source>
        <dbReference type="ARBA" id="ARBA00030128"/>
    </source>
</evidence>
<sequence>MTQPTGTIFVVVAPSGAGKTSLVAALLDAEPGVELSVSYTTRAPRSGEVAGKNYHFIDRPKFEEMIGLGDFVEYAEVYGNYYGTSARWLEERLAKGRDILLEIDWQGAAQVRRIFPEAVSIFIMPPSIEELERRLRGRATDSEDVIRRRLAEARSEIDKVAQYDYIVVNDNFERARADLISVVRAQRLKGDAQRARHAEKLARMGTCA</sequence>
<dbReference type="EC" id="2.7.4.8" evidence="4 13"/>
<proteinExistence type="inferred from homology"/>
<dbReference type="PROSITE" id="PS00856">
    <property type="entry name" value="GUANYLATE_KINASE_1"/>
    <property type="match status" value="1"/>
</dbReference>
<dbReference type="InterPro" id="IPR020590">
    <property type="entry name" value="Guanylate_kinase_CS"/>
</dbReference>
<dbReference type="SUPFAM" id="SSF52540">
    <property type="entry name" value="P-loop containing nucleoside triphosphate hydrolases"/>
    <property type="match status" value="1"/>
</dbReference>
<feature type="binding site" evidence="13">
    <location>
        <begin position="13"/>
        <end position="20"/>
    </location>
    <ligand>
        <name>ATP</name>
        <dbReference type="ChEBI" id="CHEBI:30616"/>
    </ligand>
</feature>
<comment type="similarity">
    <text evidence="3 13">Belongs to the guanylate kinase family.</text>
</comment>
<dbReference type="EMBL" id="BMYX01000003">
    <property type="protein sequence ID" value="GGY07889.1"/>
    <property type="molecule type" value="Genomic_DNA"/>
</dbReference>
<comment type="catalytic activity">
    <reaction evidence="12 13">
        <text>GMP + ATP = GDP + ADP</text>
        <dbReference type="Rhea" id="RHEA:20780"/>
        <dbReference type="ChEBI" id="CHEBI:30616"/>
        <dbReference type="ChEBI" id="CHEBI:58115"/>
        <dbReference type="ChEBI" id="CHEBI:58189"/>
        <dbReference type="ChEBI" id="CHEBI:456216"/>
        <dbReference type="EC" id="2.7.4.8"/>
    </reaction>
</comment>
<dbReference type="FunFam" id="3.30.63.10:FF:000002">
    <property type="entry name" value="Guanylate kinase 1"/>
    <property type="match status" value="1"/>
</dbReference>
<evidence type="ECO:0000256" key="7">
    <source>
        <dbReference type="ARBA" id="ARBA00022679"/>
    </source>
</evidence>
<dbReference type="PANTHER" id="PTHR23117:SF13">
    <property type="entry name" value="GUANYLATE KINASE"/>
    <property type="match status" value="1"/>
</dbReference>
<dbReference type="Pfam" id="PF00625">
    <property type="entry name" value="Guanylate_kin"/>
    <property type="match status" value="1"/>
</dbReference>
<keyword evidence="10 13" id="KW-0067">ATP-binding</keyword>
<dbReference type="InterPro" id="IPR027417">
    <property type="entry name" value="P-loop_NTPase"/>
</dbReference>
<accession>A0A918NZ48</accession>
<dbReference type="GO" id="GO:0005524">
    <property type="term" value="F:ATP binding"/>
    <property type="evidence" value="ECO:0007669"/>
    <property type="project" value="UniProtKB-UniRule"/>
</dbReference>
<comment type="function">
    <text evidence="1 13">Essential for recycling GMP and indirectly, cGMP.</text>
</comment>
<organism evidence="15 16">
    <name type="scientific">Paludibacterium paludis</name>
    <dbReference type="NCBI Taxonomy" id="1225769"/>
    <lineage>
        <taxon>Bacteria</taxon>
        <taxon>Pseudomonadati</taxon>
        <taxon>Pseudomonadota</taxon>
        <taxon>Betaproteobacteria</taxon>
        <taxon>Neisseriales</taxon>
        <taxon>Chromobacteriaceae</taxon>
        <taxon>Paludibacterium</taxon>
    </lineage>
</organism>
<keyword evidence="6 13" id="KW-0963">Cytoplasm</keyword>
<dbReference type="HAMAP" id="MF_00328">
    <property type="entry name" value="Guanylate_kinase"/>
    <property type="match status" value="1"/>
</dbReference>
<dbReference type="InterPro" id="IPR017665">
    <property type="entry name" value="Guanylate_kinase"/>
</dbReference>
<dbReference type="GO" id="GO:0004385">
    <property type="term" value="F:GMP kinase activity"/>
    <property type="evidence" value="ECO:0007669"/>
    <property type="project" value="UniProtKB-UniRule"/>
</dbReference>
<evidence type="ECO:0000256" key="10">
    <source>
        <dbReference type="ARBA" id="ARBA00022840"/>
    </source>
</evidence>
<dbReference type="InterPro" id="IPR008144">
    <property type="entry name" value="Guanylate_kin-like_dom"/>
</dbReference>
<keyword evidence="16" id="KW-1185">Reference proteome</keyword>
<keyword evidence="7 13" id="KW-0808">Transferase</keyword>
<protein>
    <recommendedName>
        <fullName evidence="5 13">Guanylate kinase</fullName>
        <ecNumber evidence="4 13">2.7.4.8</ecNumber>
    </recommendedName>
    <alternativeName>
        <fullName evidence="11 13">GMP kinase</fullName>
    </alternativeName>
</protein>
<evidence type="ECO:0000256" key="12">
    <source>
        <dbReference type="ARBA" id="ARBA00048594"/>
    </source>
</evidence>
<keyword evidence="9 13" id="KW-0418">Kinase</keyword>
<dbReference type="PROSITE" id="PS50052">
    <property type="entry name" value="GUANYLATE_KINASE_2"/>
    <property type="match status" value="1"/>
</dbReference>
<evidence type="ECO:0000256" key="9">
    <source>
        <dbReference type="ARBA" id="ARBA00022777"/>
    </source>
</evidence>
<reference evidence="15" key="2">
    <citation type="submission" date="2020-09" db="EMBL/GenBank/DDBJ databases">
        <authorList>
            <person name="Sun Q."/>
            <person name="Kim S."/>
        </authorList>
    </citation>
    <scope>NUCLEOTIDE SEQUENCE</scope>
    <source>
        <strain evidence="15">KCTC 32182</strain>
    </source>
</reference>
<evidence type="ECO:0000313" key="16">
    <source>
        <dbReference type="Proteomes" id="UP000645257"/>
    </source>
</evidence>
<dbReference type="Gene3D" id="3.30.63.10">
    <property type="entry name" value="Guanylate Kinase phosphate binding domain"/>
    <property type="match status" value="1"/>
</dbReference>
<dbReference type="PANTHER" id="PTHR23117">
    <property type="entry name" value="GUANYLATE KINASE-RELATED"/>
    <property type="match status" value="1"/>
</dbReference>
<dbReference type="Gene3D" id="3.40.50.300">
    <property type="entry name" value="P-loop containing nucleotide triphosphate hydrolases"/>
    <property type="match status" value="1"/>
</dbReference>
<dbReference type="InterPro" id="IPR008145">
    <property type="entry name" value="GK/Ca_channel_bsu"/>
</dbReference>
<dbReference type="FunFam" id="3.40.50.300:FF:000855">
    <property type="entry name" value="Guanylate kinase"/>
    <property type="match status" value="1"/>
</dbReference>
<dbReference type="GO" id="GO:0005829">
    <property type="term" value="C:cytosol"/>
    <property type="evidence" value="ECO:0007669"/>
    <property type="project" value="TreeGrafter"/>
</dbReference>
<evidence type="ECO:0000256" key="3">
    <source>
        <dbReference type="ARBA" id="ARBA00005790"/>
    </source>
</evidence>
<dbReference type="NCBIfam" id="TIGR03263">
    <property type="entry name" value="guanyl_kin"/>
    <property type="match status" value="1"/>
</dbReference>
<dbReference type="CDD" id="cd00071">
    <property type="entry name" value="GMPK"/>
    <property type="match status" value="1"/>
</dbReference>
<evidence type="ECO:0000256" key="6">
    <source>
        <dbReference type="ARBA" id="ARBA00022490"/>
    </source>
</evidence>
<dbReference type="RefSeq" id="WP_189531461.1">
    <property type="nucleotide sequence ID" value="NZ_BMYX01000003.1"/>
</dbReference>
<evidence type="ECO:0000256" key="5">
    <source>
        <dbReference type="ARBA" id="ARBA00016296"/>
    </source>
</evidence>
<dbReference type="Proteomes" id="UP000645257">
    <property type="component" value="Unassembled WGS sequence"/>
</dbReference>
<evidence type="ECO:0000256" key="8">
    <source>
        <dbReference type="ARBA" id="ARBA00022741"/>
    </source>
</evidence>
<evidence type="ECO:0000256" key="4">
    <source>
        <dbReference type="ARBA" id="ARBA00012961"/>
    </source>
</evidence>
<dbReference type="AlphaFoldDB" id="A0A918NZ48"/>
<evidence type="ECO:0000313" key="15">
    <source>
        <dbReference type="EMBL" id="GGY07889.1"/>
    </source>
</evidence>
<name>A0A918NZ48_9NEIS</name>
<evidence type="ECO:0000256" key="2">
    <source>
        <dbReference type="ARBA" id="ARBA00004496"/>
    </source>
</evidence>
<feature type="domain" description="Guanylate kinase-like" evidence="14">
    <location>
        <begin position="6"/>
        <end position="184"/>
    </location>
</feature>
<keyword evidence="8 13" id="KW-0547">Nucleotide-binding</keyword>
<reference evidence="15" key="1">
    <citation type="journal article" date="2014" name="Int. J. Syst. Evol. Microbiol.">
        <title>Complete genome sequence of Corynebacterium casei LMG S-19264T (=DSM 44701T), isolated from a smear-ripened cheese.</title>
        <authorList>
            <consortium name="US DOE Joint Genome Institute (JGI-PGF)"/>
            <person name="Walter F."/>
            <person name="Albersmeier A."/>
            <person name="Kalinowski J."/>
            <person name="Ruckert C."/>
        </authorList>
    </citation>
    <scope>NUCLEOTIDE SEQUENCE</scope>
    <source>
        <strain evidence="15">KCTC 32182</strain>
    </source>
</reference>
<evidence type="ECO:0000259" key="14">
    <source>
        <dbReference type="PROSITE" id="PS50052"/>
    </source>
</evidence>
<evidence type="ECO:0000256" key="13">
    <source>
        <dbReference type="HAMAP-Rule" id="MF_00328"/>
    </source>
</evidence>
<gene>
    <name evidence="13 15" type="primary">gmk</name>
    <name evidence="15" type="ORF">GCM10011289_08060</name>
</gene>
<comment type="caution">
    <text evidence="15">The sequence shown here is derived from an EMBL/GenBank/DDBJ whole genome shotgun (WGS) entry which is preliminary data.</text>
</comment>